<comment type="caution">
    <text evidence="2">The sequence shown here is derived from an EMBL/GenBank/DDBJ whole genome shotgun (WGS) entry which is preliminary data.</text>
</comment>
<organism evidence="2 3">
    <name type="scientific">Durusdinium trenchii</name>
    <dbReference type="NCBI Taxonomy" id="1381693"/>
    <lineage>
        <taxon>Eukaryota</taxon>
        <taxon>Sar</taxon>
        <taxon>Alveolata</taxon>
        <taxon>Dinophyceae</taxon>
        <taxon>Suessiales</taxon>
        <taxon>Symbiodiniaceae</taxon>
        <taxon>Durusdinium</taxon>
    </lineage>
</organism>
<gene>
    <name evidence="2" type="ORF">SCF082_LOCUS35259</name>
</gene>
<dbReference type="Proteomes" id="UP001642464">
    <property type="component" value="Unassembled WGS sequence"/>
</dbReference>
<feature type="transmembrane region" description="Helical" evidence="1">
    <location>
        <begin position="544"/>
        <end position="565"/>
    </location>
</feature>
<keyword evidence="1" id="KW-0812">Transmembrane</keyword>
<accession>A0ABP0P8Z8</accession>
<proteinExistence type="predicted"/>
<keyword evidence="1" id="KW-0472">Membrane</keyword>
<name>A0ABP0P8Z8_9DINO</name>
<keyword evidence="3" id="KW-1185">Reference proteome</keyword>
<reference evidence="2 3" key="1">
    <citation type="submission" date="2024-02" db="EMBL/GenBank/DDBJ databases">
        <authorList>
            <person name="Chen Y."/>
            <person name="Shah S."/>
            <person name="Dougan E. K."/>
            <person name="Thang M."/>
            <person name="Chan C."/>
        </authorList>
    </citation>
    <scope>NUCLEOTIDE SEQUENCE [LARGE SCALE GENOMIC DNA]</scope>
</reference>
<evidence type="ECO:0000256" key="1">
    <source>
        <dbReference type="SAM" id="Phobius"/>
    </source>
</evidence>
<evidence type="ECO:0000313" key="3">
    <source>
        <dbReference type="Proteomes" id="UP001642464"/>
    </source>
</evidence>
<dbReference type="EMBL" id="CAXAMM010033335">
    <property type="protein sequence ID" value="CAK9071150.1"/>
    <property type="molecule type" value="Genomic_DNA"/>
</dbReference>
<feature type="non-terminal residue" evidence="2">
    <location>
        <position position="1"/>
    </location>
</feature>
<protein>
    <submittedName>
        <fullName evidence="2">AP-4 complex subunit sigma</fullName>
    </submittedName>
</protein>
<evidence type="ECO:0000313" key="2">
    <source>
        <dbReference type="EMBL" id="CAK9071150.1"/>
    </source>
</evidence>
<keyword evidence="1" id="KW-1133">Transmembrane helix</keyword>
<sequence>SEVVYSIVDNLICSELKENVSALEWQTAIFAVEDQNYLIAQSTQLFMQIALGFEVARSQVDLTVLTESVAQDFRELIEGNLDKNLIVPPTQGIADLLQLALAAWDDLATELKRAVRSSEIPSTSVKEVARLSRISLSNVKQAVKLYVKAGLISGTEAPVYVVDITAAQRSLLAKLAKETSLLSYGYDPERSWERLNETRRDFLSTHWKLLLGAPATETYPKVEKTKNVCIVQQMFHVLKDFELLEIAALEVARGDAQKLQEVVELEPLAVKEMKVAMRQYSGFNITCDDLSYTDDEWEGLVGEMGKFRALTQEAAVEFILTNEFNGSSDLLLGDLVLESEKRIKFGSRSPIVPPPYSQKVLEQFIEEIDPTLLDFMDALKSADSLRVVAGSISLMKQVDKIKKEFLRKAGASNPSLPIGRIDVASKQIMLTHKIFKEKLIMMSTLNATGISLETSLAEFEANQRYLRDGGNGLDAVILHRFDIFKEYDKVMAKWQVYKDTILEKRADIESIQTALRELIVELEIALQLYTIPDDPLRAEMQWSILAYTLIGVFVCAVMCVACVVYRRYGGHKEKLKQEQAQV</sequence>